<dbReference type="Proteomes" id="UP000288507">
    <property type="component" value="Unassembled WGS sequence"/>
</dbReference>
<name>A0A430VBT6_CAMJU</name>
<gene>
    <name evidence="2" type="ORF">C3H57_04260</name>
    <name evidence="1" type="ORF">C3I27_03445</name>
</gene>
<reference evidence="2 3" key="2">
    <citation type="journal article" date="2019" name="Appl. Environ. Microbiol.">
        <title>Population genetics and characterization of Campylobacter jejuni isolates in western jackdaws and game birds in Finland.</title>
        <authorList>
            <person name="Kovanen S."/>
            <person name="Rossi M."/>
            <person name="Pohja-Mykra M."/>
            <person name="Nieminen T."/>
            <person name="Raunio-Saarnisto M."/>
            <person name="Sauvala M."/>
            <person name="Fredriksson-Ahomaa M."/>
            <person name="Hanninen M.L."/>
            <person name="Kivisto R."/>
        </authorList>
    </citation>
    <scope>NUCLEOTIDE SEQUENCE [LARGE SCALE GENOMIC DNA]</scope>
    <source>
        <strain evidence="2 3">CB313</strain>
        <strain evidence="1">SO-26</strain>
    </source>
</reference>
<dbReference type="AlphaFoldDB" id="A0A430VBT6"/>
<evidence type="ECO:0000313" key="1">
    <source>
        <dbReference type="EMBL" id="RTI48481.1"/>
    </source>
</evidence>
<evidence type="ECO:0000313" key="3">
    <source>
        <dbReference type="Proteomes" id="UP000288507"/>
    </source>
</evidence>
<organism evidence="2 3">
    <name type="scientific">Campylobacter jejuni</name>
    <dbReference type="NCBI Taxonomy" id="197"/>
    <lineage>
        <taxon>Bacteria</taxon>
        <taxon>Pseudomonadati</taxon>
        <taxon>Campylobacterota</taxon>
        <taxon>Epsilonproteobacteria</taxon>
        <taxon>Campylobacterales</taxon>
        <taxon>Campylobacteraceae</taxon>
        <taxon>Campylobacter</taxon>
    </lineage>
</organism>
<dbReference type="Proteomes" id="UP000287197">
    <property type="component" value="Unassembled WGS sequence"/>
</dbReference>
<comment type="caution">
    <text evidence="2">The sequence shown here is derived from an EMBL/GenBank/DDBJ whole genome shotgun (WGS) entry which is preliminary data.</text>
</comment>
<accession>A0A430VBT6</accession>
<dbReference type="EMBL" id="PRBV01000005">
    <property type="protein sequence ID" value="RTJ79589.1"/>
    <property type="molecule type" value="Genomic_DNA"/>
</dbReference>
<sequence length="175" mass="19510">MKYSLDTIKSEITEVQTGLHWYVEFGDFLGIQNATTMAYYVTEVGGIPTENLEHVKLDVSGHTINYVGKLSRNGTTSFTLSESTKGTVTKFLHEYNENYWTNGKGVQKLTNEMKRDVIITCCDPADNITKSFKLLGCLLKISSKLSLGQEANLESIEVEVTYDNFERTIGGSSTI</sequence>
<proteinExistence type="predicted"/>
<evidence type="ECO:0008006" key="4">
    <source>
        <dbReference type="Google" id="ProtNLM"/>
    </source>
</evidence>
<dbReference type="RefSeq" id="WP_126262808.1">
    <property type="nucleotide sequence ID" value="NZ_PQZD01000003.1"/>
</dbReference>
<protein>
    <recommendedName>
        <fullName evidence="4">Phage tail protein</fullName>
    </recommendedName>
</protein>
<reference evidence="1" key="1">
    <citation type="submission" date="2018-01" db="EMBL/GenBank/DDBJ databases">
        <authorList>
            <person name="Kovanen S."/>
            <person name="Nieminen T."/>
            <person name="Pohja-Mykra M."/>
            <person name="Raunio-Saarnisto M."/>
            <person name="Sauvala M."/>
            <person name="Fredriksson-Ahomaa M."/>
            <person name="Hanninen M.-L."/>
            <person name="Kivisto R."/>
        </authorList>
    </citation>
    <scope>NUCLEOTIDE SEQUENCE</scope>
    <source>
        <strain evidence="1">SO-26</strain>
    </source>
</reference>
<dbReference type="EMBL" id="PQZD01000003">
    <property type="protein sequence ID" value="RTI48481.1"/>
    <property type="molecule type" value="Genomic_DNA"/>
</dbReference>
<evidence type="ECO:0000313" key="2">
    <source>
        <dbReference type="EMBL" id="RTJ79589.1"/>
    </source>
</evidence>